<keyword evidence="10" id="KW-0808">Transferase</keyword>
<evidence type="ECO:0000256" key="4">
    <source>
        <dbReference type="ARBA" id="ARBA00048740"/>
    </source>
</evidence>
<comment type="similarity">
    <text evidence="2">Belongs to the methyltransferase superfamily. Trimethylguanosine synthase family.</text>
</comment>
<dbReference type="EMBL" id="BDSA01000002">
    <property type="protein sequence ID" value="GBE60354.1"/>
    <property type="molecule type" value="Genomic_DNA"/>
</dbReference>
<evidence type="ECO:0000256" key="6">
    <source>
        <dbReference type="ARBA" id="ARBA00049075"/>
    </source>
</evidence>
<evidence type="ECO:0000256" key="8">
    <source>
        <dbReference type="SAM" id="MobiDB-lite"/>
    </source>
</evidence>
<keyword evidence="10" id="KW-0489">Methyltransferase</keyword>
<reference evidence="10 11" key="1">
    <citation type="journal article" date="2017" name="BMC Genomics">
        <title>Whole-genome assembly of Babesia ovata and comparative genomics between closely related pathogens.</title>
        <authorList>
            <person name="Yamagishi J."/>
            <person name="Asada M."/>
            <person name="Hakimi H."/>
            <person name="Tanaka T.Q."/>
            <person name="Sugimoto C."/>
            <person name="Kawazu S."/>
        </authorList>
    </citation>
    <scope>NUCLEOTIDE SEQUENCE [LARGE SCALE GENOMIC DNA]</scope>
    <source>
        <strain evidence="10 11">Miyake</strain>
    </source>
</reference>
<dbReference type="VEuPathDB" id="PiroplasmaDB:BOVATA_018470"/>
<organism evidence="10 11">
    <name type="scientific">Babesia ovata</name>
    <dbReference type="NCBI Taxonomy" id="189622"/>
    <lineage>
        <taxon>Eukaryota</taxon>
        <taxon>Sar</taxon>
        <taxon>Alveolata</taxon>
        <taxon>Apicomplexa</taxon>
        <taxon>Aconoidasida</taxon>
        <taxon>Piroplasmida</taxon>
        <taxon>Babesiidae</taxon>
        <taxon>Babesia</taxon>
    </lineage>
</organism>
<comment type="catalytic activity">
    <reaction evidence="5">
        <text>a 5'-end (N(2),N(7)-dimethyl 5'-triphosphoguanosine)-ribonucleoside in snRNA + S-adenosyl-L-methionine = a 5'-end (N(2),N(2),N(7)-trimethyl 5'-triphosphoguanosine)-ribonucleoside in snRNA + S-adenosyl-L-homocysteine + H(+)</text>
        <dbReference type="Rhea" id="RHEA:78479"/>
        <dbReference type="Rhea" id="RHEA-COMP:19087"/>
        <dbReference type="Rhea" id="RHEA-COMP:19089"/>
        <dbReference type="ChEBI" id="CHEBI:15378"/>
        <dbReference type="ChEBI" id="CHEBI:57856"/>
        <dbReference type="ChEBI" id="CHEBI:59789"/>
        <dbReference type="ChEBI" id="CHEBI:167623"/>
        <dbReference type="ChEBI" id="CHEBI:172880"/>
    </reaction>
    <physiologicalReaction direction="left-to-right" evidence="5">
        <dbReference type="Rhea" id="RHEA:78480"/>
    </physiologicalReaction>
</comment>
<dbReference type="InterPro" id="IPR019012">
    <property type="entry name" value="RNA_cap_Gua-N2-MeTrfase"/>
</dbReference>
<dbReference type="CDD" id="cd02440">
    <property type="entry name" value="AdoMet_MTases"/>
    <property type="match status" value="1"/>
</dbReference>
<protein>
    <recommendedName>
        <fullName evidence="1">Trimethylguanosine synthase</fullName>
    </recommendedName>
    <alternativeName>
        <fullName evidence="7">Cap-specific guanine-N(2) methyltransferase</fullName>
    </alternativeName>
</protein>
<dbReference type="PANTHER" id="PTHR14741">
    <property type="entry name" value="S-ADENOSYLMETHIONINE-DEPENDENT METHYLTRANSFERASE RELATED"/>
    <property type="match status" value="1"/>
</dbReference>
<keyword evidence="11" id="KW-1185">Reference proteome</keyword>
<dbReference type="InterPro" id="IPR029063">
    <property type="entry name" value="SAM-dependent_MTases_sf"/>
</dbReference>
<sequence>MTEGSASPKERHDQVPPPRGIFSIRADSLTPGVLYLASGADEEGRVSSAFLHVIEKHLSYVNPASKEVTPEGDDAWEDICRNAIFWRQSDDLQYDEDAYMDASWAAEAFEVSREIKALLNTEKPAEGTSDANIVKANGDHVESSRVRILDLAVGIGGNIVHFGQDCDFVVGVEMNPQRVEICRNNLRVYGISNSYVVEGDLFDFIEQFAEDPLKKAHELGMQDYFTESQQFDCVHASPPWGGKNYAGSTNDKVYTLQPNFDIERVMTSVAKFTDIVSIYLPRSQCVYELVKLAEMGGFPLVIISAYQVPKKTRCIHAHFVKRVEYFKYLKVVNVEVSEAPIRRVHPLQRTHVPYKKAPHGLNLLVHSTPYVSSKFNIKSDLHMSHVVHAIMKMLDEKTSIVAAKLHNLLRLLPLTDVLAIANQAREIQNDGGMSKTDSDEKRTTGGIFFHLLKTQDREVYKQMEKLV</sequence>
<dbReference type="InterPro" id="IPR038092">
    <property type="entry name" value="PHAX_RNA-binding_sf"/>
</dbReference>
<gene>
    <name evidence="10" type="ORF">BOVATA_018470</name>
</gene>
<dbReference type="GO" id="GO:0005634">
    <property type="term" value="C:nucleus"/>
    <property type="evidence" value="ECO:0007669"/>
    <property type="project" value="TreeGrafter"/>
</dbReference>
<comment type="caution">
    <text evidence="10">The sequence shown here is derived from an EMBL/GenBank/DDBJ whole genome shotgun (WGS) entry which is preliminary data.</text>
</comment>
<name>A0A2H6KBJ1_9APIC</name>
<feature type="region of interest" description="Disordered" evidence="8">
    <location>
        <begin position="1"/>
        <end position="20"/>
    </location>
</feature>
<dbReference type="Proteomes" id="UP000236319">
    <property type="component" value="Unassembled WGS sequence"/>
</dbReference>
<dbReference type="Pfam" id="PF09445">
    <property type="entry name" value="Methyltransf_15"/>
    <property type="match status" value="1"/>
</dbReference>
<dbReference type="Gene3D" id="3.40.50.150">
    <property type="entry name" value="Vaccinia Virus protein VP39"/>
    <property type="match status" value="1"/>
</dbReference>
<dbReference type="PANTHER" id="PTHR14741:SF32">
    <property type="entry name" value="TRIMETHYLGUANOSINE SYNTHASE"/>
    <property type="match status" value="1"/>
</dbReference>
<dbReference type="OrthoDB" id="364135at2759"/>
<dbReference type="RefSeq" id="XP_028866597.1">
    <property type="nucleotide sequence ID" value="XM_029010764.1"/>
</dbReference>
<evidence type="ECO:0000256" key="1">
    <source>
        <dbReference type="ARBA" id="ARBA00018517"/>
    </source>
</evidence>
<dbReference type="GO" id="GO:0071164">
    <property type="term" value="F:RNA cap trimethylguanosine synthase activity"/>
    <property type="evidence" value="ECO:0007669"/>
    <property type="project" value="TreeGrafter"/>
</dbReference>
<evidence type="ECO:0000256" key="5">
    <source>
        <dbReference type="ARBA" id="ARBA00048763"/>
    </source>
</evidence>
<accession>A0A2H6KBJ1</accession>
<proteinExistence type="inferred from homology"/>
<comment type="catalytic activity">
    <reaction evidence="4">
        <text>a 5'-end (N(7)-methyl 5'-triphosphoguanosine)-ribonucleoside in snoRNA + S-adenosyl-L-methionine = a 5'-end (N(2),N(7)-dimethyl 5'-triphosphoguanosine)-ribonucleoside in snoRNA + S-adenosyl-L-homocysteine + H(+)</text>
        <dbReference type="Rhea" id="RHEA:78475"/>
        <dbReference type="Rhea" id="RHEA-COMP:19086"/>
        <dbReference type="Rhea" id="RHEA-COMP:19088"/>
        <dbReference type="ChEBI" id="CHEBI:15378"/>
        <dbReference type="ChEBI" id="CHEBI:57856"/>
        <dbReference type="ChEBI" id="CHEBI:59789"/>
        <dbReference type="ChEBI" id="CHEBI:156461"/>
        <dbReference type="ChEBI" id="CHEBI:172880"/>
    </reaction>
    <physiologicalReaction direction="left-to-right" evidence="4">
        <dbReference type="Rhea" id="RHEA:78476"/>
    </physiologicalReaction>
</comment>
<evidence type="ECO:0000259" key="9">
    <source>
        <dbReference type="Pfam" id="PF10258"/>
    </source>
</evidence>
<comment type="catalytic activity">
    <reaction evidence="6">
        <text>a 5'-end (N(7)-methyl 5'-triphosphoguanosine)-ribonucleoside in snRNA + S-adenosyl-L-methionine = a 5'-end (N(2),N(7)-dimethyl 5'-triphosphoguanosine)-ribonucleoside in snRNA + S-adenosyl-L-homocysteine + H(+)</text>
        <dbReference type="Rhea" id="RHEA:78471"/>
        <dbReference type="Rhea" id="RHEA-COMP:19085"/>
        <dbReference type="Rhea" id="RHEA-COMP:19087"/>
        <dbReference type="ChEBI" id="CHEBI:15378"/>
        <dbReference type="ChEBI" id="CHEBI:57856"/>
        <dbReference type="ChEBI" id="CHEBI:59789"/>
        <dbReference type="ChEBI" id="CHEBI:156461"/>
        <dbReference type="ChEBI" id="CHEBI:172880"/>
    </reaction>
    <physiologicalReaction direction="left-to-right" evidence="6">
        <dbReference type="Rhea" id="RHEA:78472"/>
    </physiologicalReaction>
</comment>
<evidence type="ECO:0000313" key="10">
    <source>
        <dbReference type="EMBL" id="GBE60354.1"/>
    </source>
</evidence>
<dbReference type="Pfam" id="PF10258">
    <property type="entry name" value="PHAX_RNA-bd"/>
    <property type="match status" value="1"/>
</dbReference>
<evidence type="ECO:0000256" key="3">
    <source>
        <dbReference type="ARBA" id="ARBA00047418"/>
    </source>
</evidence>
<dbReference type="AlphaFoldDB" id="A0A2H6KBJ1"/>
<evidence type="ECO:0000256" key="2">
    <source>
        <dbReference type="ARBA" id="ARBA00025783"/>
    </source>
</evidence>
<evidence type="ECO:0000313" key="11">
    <source>
        <dbReference type="Proteomes" id="UP000236319"/>
    </source>
</evidence>
<dbReference type="GeneID" id="39874124"/>
<comment type="catalytic activity">
    <reaction evidence="3">
        <text>a 5'-end (N(2),N(7)-dimethyl 5'-triphosphoguanosine)-ribonucleoside in snoRNA + S-adenosyl-L-methionine = a 5'-end (N(2),N(2),N(7)-trimethyl 5'-triphosphoguanosine)-ribonucleoside in snoRNA + S-adenosyl-L-homocysteine + H(+)</text>
        <dbReference type="Rhea" id="RHEA:78507"/>
        <dbReference type="Rhea" id="RHEA-COMP:19088"/>
        <dbReference type="Rhea" id="RHEA-COMP:19090"/>
        <dbReference type="ChEBI" id="CHEBI:15378"/>
        <dbReference type="ChEBI" id="CHEBI:57856"/>
        <dbReference type="ChEBI" id="CHEBI:59789"/>
        <dbReference type="ChEBI" id="CHEBI:167623"/>
        <dbReference type="ChEBI" id="CHEBI:172880"/>
    </reaction>
    <physiologicalReaction direction="left-to-right" evidence="3">
        <dbReference type="Rhea" id="RHEA:78508"/>
    </physiologicalReaction>
</comment>
<feature type="domain" description="Phosphorylated adapter RNA export protein RNA-binding" evidence="9">
    <location>
        <begin position="388"/>
        <end position="461"/>
    </location>
</feature>
<dbReference type="SUPFAM" id="SSF53335">
    <property type="entry name" value="S-adenosyl-L-methionine-dependent methyltransferases"/>
    <property type="match status" value="1"/>
</dbReference>
<evidence type="ECO:0000256" key="7">
    <source>
        <dbReference type="ARBA" id="ARBA00049790"/>
    </source>
</evidence>
<dbReference type="InterPro" id="IPR019385">
    <property type="entry name" value="PHAX_RNA-binding_domain"/>
</dbReference>
<dbReference type="Gene3D" id="1.10.10.1440">
    <property type="entry name" value="PHAX RNA-binding domain"/>
    <property type="match status" value="1"/>
</dbReference>